<comment type="caution">
    <text evidence="1">The sequence shown here is derived from an EMBL/GenBank/DDBJ whole genome shotgun (WGS) entry which is preliminary data.</text>
</comment>
<dbReference type="AlphaFoldDB" id="A0A4R1FTD1"/>
<sequence length="69" mass="7633">MSATDPAPFLRVEKGNADPDELGALLVLLLARRRAAVAPPVPTTPVARWRRLERRPAFTDPRAWTGSTR</sequence>
<keyword evidence="2" id="KW-1185">Reference proteome</keyword>
<organism evidence="1 2">
    <name type="scientific">Nocardia alba</name>
    <dbReference type="NCBI Taxonomy" id="225051"/>
    <lineage>
        <taxon>Bacteria</taxon>
        <taxon>Bacillati</taxon>
        <taxon>Actinomycetota</taxon>
        <taxon>Actinomycetes</taxon>
        <taxon>Mycobacteriales</taxon>
        <taxon>Nocardiaceae</taxon>
        <taxon>Nocardia</taxon>
    </lineage>
</organism>
<dbReference type="RefSeq" id="WP_067445781.1">
    <property type="nucleotide sequence ID" value="NZ_SMFR01000002.1"/>
</dbReference>
<dbReference type="Pfam" id="PF13822">
    <property type="entry name" value="ACC_epsilon"/>
    <property type="match status" value="1"/>
</dbReference>
<dbReference type="GO" id="GO:0003989">
    <property type="term" value="F:acetyl-CoA carboxylase activity"/>
    <property type="evidence" value="ECO:0007669"/>
    <property type="project" value="InterPro"/>
</dbReference>
<evidence type="ECO:0000313" key="1">
    <source>
        <dbReference type="EMBL" id="TCJ96954.1"/>
    </source>
</evidence>
<dbReference type="EMBL" id="SMFR01000002">
    <property type="protein sequence ID" value="TCJ96954.1"/>
    <property type="molecule type" value="Genomic_DNA"/>
</dbReference>
<dbReference type="InterPro" id="IPR032716">
    <property type="entry name" value="ACC_epsilon"/>
</dbReference>
<reference evidence="1 2" key="1">
    <citation type="submission" date="2019-03" db="EMBL/GenBank/DDBJ databases">
        <title>Genomic Encyclopedia of Type Strains, Phase IV (KMG-IV): sequencing the most valuable type-strain genomes for metagenomic binning, comparative biology and taxonomic classification.</title>
        <authorList>
            <person name="Goeker M."/>
        </authorList>
    </citation>
    <scope>NUCLEOTIDE SEQUENCE [LARGE SCALE GENOMIC DNA]</scope>
    <source>
        <strain evidence="1 2">DSM 44684</strain>
    </source>
</reference>
<gene>
    <name evidence="1" type="ORF">DFR71_2988</name>
</gene>
<evidence type="ECO:0000313" key="2">
    <source>
        <dbReference type="Proteomes" id="UP000294856"/>
    </source>
</evidence>
<accession>A0A4R1FTD1</accession>
<proteinExistence type="predicted"/>
<dbReference type="Proteomes" id="UP000294856">
    <property type="component" value="Unassembled WGS sequence"/>
</dbReference>
<dbReference type="GO" id="GO:0004658">
    <property type="term" value="F:propionyl-CoA carboxylase activity"/>
    <property type="evidence" value="ECO:0007669"/>
    <property type="project" value="InterPro"/>
</dbReference>
<dbReference type="STRING" id="1210063.GCA_001612665_00647"/>
<name>A0A4R1FTD1_9NOCA</name>
<protein>
    <submittedName>
        <fullName evidence="1">Acyl-CoA carboxylase epsilon subunit-like protein</fullName>
    </submittedName>
</protein>